<dbReference type="eggNOG" id="COG2010">
    <property type="taxonomic scope" value="Bacteria"/>
</dbReference>
<evidence type="ECO:0000256" key="1">
    <source>
        <dbReference type="SAM" id="MobiDB-lite"/>
    </source>
</evidence>
<dbReference type="Pfam" id="PF07631">
    <property type="entry name" value="PSD4"/>
    <property type="match status" value="1"/>
</dbReference>
<dbReference type="InterPro" id="IPR013039">
    <property type="entry name" value="DUF1588"/>
</dbReference>
<gene>
    <name evidence="5" type="ordered locus">sce4382</name>
</gene>
<evidence type="ECO:0000313" key="5">
    <source>
        <dbReference type="EMBL" id="CAN94545.1"/>
    </source>
</evidence>
<accession>A9F337</accession>
<dbReference type="InterPro" id="IPR013043">
    <property type="entry name" value="DUF1595"/>
</dbReference>
<name>A9F337_SORC5</name>
<feature type="domain" description="DUF1595" evidence="4">
    <location>
        <begin position="144"/>
        <end position="204"/>
    </location>
</feature>
<feature type="domain" description="DUF1588" evidence="2">
    <location>
        <begin position="355"/>
        <end position="454"/>
    </location>
</feature>
<evidence type="ECO:0000259" key="4">
    <source>
        <dbReference type="Pfam" id="PF07637"/>
    </source>
</evidence>
<dbReference type="KEGG" id="scl:sce4382"/>
<dbReference type="STRING" id="448385.sce4382"/>
<evidence type="ECO:0000259" key="2">
    <source>
        <dbReference type="Pfam" id="PF07627"/>
    </source>
</evidence>
<keyword evidence="6" id="KW-1185">Reference proteome</keyword>
<dbReference type="Pfam" id="PF07637">
    <property type="entry name" value="PSD5"/>
    <property type="match status" value="1"/>
</dbReference>
<dbReference type="HOGENOM" id="CLU_007458_1_0_7"/>
<evidence type="ECO:0000259" key="3">
    <source>
        <dbReference type="Pfam" id="PF07631"/>
    </source>
</evidence>
<dbReference type="EMBL" id="AM746676">
    <property type="protein sequence ID" value="CAN94545.1"/>
    <property type="molecule type" value="Genomic_DNA"/>
</dbReference>
<dbReference type="RefSeq" id="WP_012237014.1">
    <property type="nucleotide sequence ID" value="NC_010162.1"/>
</dbReference>
<dbReference type="Proteomes" id="UP000002139">
    <property type="component" value="Chromosome"/>
</dbReference>
<dbReference type="AlphaFoldDB" id="A9F337"/>
<proteinExistence type="predicted"/>
<reference evidence="5 6" key="1">
    <citation type="journal article" date="2007" name="Nat. Biotechnol.">
        <title>Complete genome sequence of the myxobacterium Sorangium cellulosum.</title>
        <authorList>
            <person name="Schneiker S."/>
            <person name="Perlova O."/>
            <person name="Kaiser O."/>
            <person name="Gerth K."/>
            <person name="Alici A."/>
            <person name="Altmeyer M.O."/>
            <person name="Bartels D."/>
            <person name="Bekel T."/>
            <person name="Beyer S."/>
            <person name="Bode E."/>
            <person name="Bode H.B."/>
            <person name="Bolten C.J."/>
            <person name="Choudhuri J.V."/>
            <person name="Doss S."/>
            <person name="Elnakady Y.A."/>
            <person name="Frank B."/>
            <person name="Gaigalat L."/>
            <person name="Goesmann A."/>
            <person name="Groeger C."/>
            <person name="Gross F."/>
            <person name="Jelsbak L."/>
            <person name="Jelsbak L."/>
            <person name="Kalinowski J."/>
            <person name="Kegler C."/>
            <person name="Knauber T."/>
            <person name="Konietzny S."/>
            <person name="Kopp M."/>
            <person name="Krause L."/>
            <person name="Krug D."/>
            <person name="Linke B."/>
            <person name="Mahmud T."/>
            <person name="Martinez-Arias R."/>
            <person name="McHardy A.C."/>
            <person name="Merai M."/>
            <person name="Meyer F."/>
            <person name="Mormann S."/>
            <person name="Munoz-Dorado J."/>
            <person name="Perez J."/>
            <person name="Pradella S."/>
            <person name="Rachid S."/>
            <person name="Raddatz G."/>
            <person name="Rosenau F."/>
            <person name="Rueckert C."/>
            <person name="Sasse F."/>
            <person name="Scharfe M."/>
            <person name="Schuster S.C."/>
            <person name="Suen G."/>
            <person name="Treuner-Lange A."/>
            <person name="Velicer G.J."/>
            <person name="Vorholter F.-J."/>
            <person name="Weissman K.J."/>
            <person name="Welch R.D."/>
            <person name="Wenzel S.C."/>
            <person name="Whitworth D.E."/>
            <person name="Wilhelm S."/>
            <person name="Wittmann C."/>
            <person name="Bloecker H."/>
            <person name="Puehler A."/>
            <person name="Mueller R."/>
        </authorList>
    </citation>
    <scope>NUCLEOTIDE SEQUENCE [LARGE SCALE GENOMIC DNA]</scope>
    <source>
        <strain evidence="6">So ce56</strain>
    </source>
</reference>
<sequence>MHLRSFGWIFVLGSLAPACTGQLGDPSSGAAGGETGGDVPRPQADGSLPYAAPTPASAALRARTWLLTPEEYGRSVQRLLGVSIDISDMEPVPDNGIYPNMSTSGLVRVTLAEQYAAKAEAAVLALGDRQLSALIPCGKVDATCKTDFVRAAVSKAFRRPATAEDLANYGEVFDLAAESGDPALPFRWVLKGVLNSPYFLYRTEIGAPSDEAKAAFRLTDHEIATFLSYSVLGEPPSATLVAAADRGELADPALLPGHIDQLLSTPGAADQLGRFLVQWLRLHTFEAEVEKFEDVFPGFADVKGAMFAETQRFLRANGAMEGSIASLLTAPVPEADPALSAFYRSDASGATDTARSGLLSLGSVLSKTAKQYLTSPTLRGLFIRDQLLCQHITLPENFTPPPIEESELRMTPKTTRELYETHDAQAVCKSCHALIDNVGFMLENFDGAGRYRTLEQYRSPSVTAPMAAPQPIEAVGWLLNTDVDGEYDSAAGLGEALSRSTWVRECVARQAFRFYFGQVESARGIPPVVQGTAALDRTGLLRDLLVALLSSPSTVERVRD</sequence>
<evidence type="ECO:0000313" key="6">
    <source>
        <dbReference type="Proteomes" id="UP000002139"/>
    </source>
</evidence>
<feature type="domain" description="DUF1592" evidence="3">
    <location>
        <begin position="218"/>
        <end position="343"/>
    </location>
</feature>
<dbReference type="InterPro" id="IPR013042">
    <property type="entry name" value="DUF1592"/>
</dbReference>
<protein>
    <submittedName>
        <fullName evidence="5">Uncharacterized protein</fullName>
    </submittedName>
</protein>
<organism evidence="5 6">
    <name type="scientific">Sorangium cellulosum (strain So ce56)</name>
    <name type="common">Polyangium cellulosum (strain So ce56)</name>
    <dbReference type="NCBI Taxonomy" id="448385"/>
    <lineage>
        <taxon>Bacteria</taxon>
        <taxon>Pseudomonadati</taxon>
        <taxon>Myxococcota</taxon>
        <taxon>Polyangia</taxon>
        <taxon>Polyangiales</taxon>
        <taxon>Polyangiaceae</taxon>
        <taxon>Sorangium</taxon>
    </lineage>
</organism>
<feature type="region of interest" description="Disordered" evidence="1">
    <location>
        <begin position="26"/>
        <end position="50"/>
    </location>
</feature>
<dbReference type="Pfam" id="PF07627">
    <property type="entry name" value="PSCyt3"/>
    <property type="match status" value="1"/>
</dbReference>